<dbReference type="Pfam" id="PF02797">
    <property type="entry name" value="Chal_sti_synt_C"/>
    <property type="match status" value="1"/>
</dbReference>
<dbReference type="PIRSF" id="PIRSF000451">
    <property type="entry name" value="PKS_III"/>
    <property type="match status" value="1"/>
</dbReference>
<sequence>MPVIRSVSTEIPPYTIEQSETEVIVRELFKESFPNIDRMMTIFGNGQIDRRNFIVPKEWFATDHSLEEKNDLYIKESVRLGVNAINKCLEPNEFQTAPVPYSDIDAIILVSSSGMATPTLDARIMNELPFSPHTKRIPIWGLGCAGGAVGVSRAYEYCLAYPESKVLVVCIELCSITFQRNDTRKSNLVGTSLFADGVACALVTGDRAALSAGESKLGALPQILGTQSTLMPQSEDVMGWDVKDTGLHVVFSRDIPTVIREWLRPNVETFLERQGLTHEDIDHFVAHPGGRKVLEAYESSLHYSEQMTEIPRQVLNENGNMSSPTVLYVLKETMLRSPSAGSQGIMTALGPGFSSEILHLKWEGAGQ</sequence>
<dbReference type="SUPFAM" id="SSF53901">
    <property type="entry name" value="Thiolase-like"/>
    <property type="match status" value="1"/>
</dbReference>
<dbReference type="RefSeq" id="WP_110520341.1">
    <property type="nucleotide sequence ID" value="NZ_PDOF01000002.1"/>
</dbReference>
<proteinExistence type="inferred from homology"/>
<keyword evidence="2" id="KW-0808">Transferase</keyword>
<evidence type="ECO:0000256" key="1">
    <source>
        <dbReference type="ARBA" id="ARBA00005531"/>
    </source>
</evidence>
<evidence type="ECO:0000313" key="8">
    <source>
        <dbReference type="Proteomes" id="UP000248066"/>
    </source>
</evidence>
<keyword evidence="8" id="KW-1185">Reference proteome</keyword>
<organism evidence="7 8">
    <name type="scientific">Alteribacter lacisalsi</name>
    <dbReference type="NCBI Taxonomy" id="2045244"/>
    <lineage>
        <taxon>Bacteria</taxon>
        <taxon>Bacillati</taxon>
        <taxon>Bacillota</taxon>
        <taxon>Bacilli</taxon>
        <taxon>Bacillales</taxon>
        <taxon>Bacillaceae</taxon>
        <taxon>Alteribacter</taxon>
    </lineage>
</organism>
<evidence type="ECO:0000256" key="2">
    <source>
        <dbReference type="ARBA" id="ARBA00022679"/>
    </source>
</evidence>
<dbReference type="PANTHER" id="PTHR11877">
    <property type="entry name" value="HYDROXYMETHYLGLUTARYL-COA SYNTHASE"/>
    <property type="match status" value="1"/>
</dbReference>
<gene>
    <name evidence="7" type="ORF">CR205_12595</name>
</gene>
<dbReference type="GO" id="GO:0030639">
    <property type="term" value="P:polyketide biosynthetic process"/>
    <property type="evidence" value="ECO:0007669"/>
    <property type="project" value="TreeGrafter"/>
</dbReference>
<evidence type="ECO:0000313" key="7">
    <source>
        <dbReference type="EMBL" id="PYZ96547.1"/>
    </source>
</evidence>
<evidence type="ECO:0000256" key="4">
    <source>
        <dbReference type="PIRSR" id="PIRSR000451-1"/>
    </source>
</evidence>
<reference evidence="7 8" key="1">
    <citation type="submission" date="2017-10" db="EMBL/GenBank/DDBJ databases">
        <title>Bacillus sp. nov., a halophilic bacterium isolated from a Yangshapao Lake.</title>
        <authorList>
            <person name="Wang H."/>
        </authorList>
    </citation>
    <scope>NUCLEOTIDE SEQUENCE [LARGE SCALE GENOMIC DNA]</scope>
    <source>
        <strain evidence="7 8">YSP-3</strain>
    </source>
</reference>
<dbReference type="InterPro" id="IPR011141">
    <property type="entry name" value="Polyketide_synthase_type-III"/>
</dbReference>
<feature type="active site" description="Acyl-thioester intermediate" evidence="4">
    <location>
        <position position="144"/>
    </location>
</feature>
<comment type="similarity">
    <text evidence="1">Belongs to the thiolase-like superfamily. Chalcone/stilbene synthases family.</text>
</comment>
<feature type="domain" description="Chalcone/stilbene synthase N-terminal" evidence="5">
    <location>
        <begin position="62"/>
        <end position="206"/>
    </location>
</feature>
<dbReference type="InterPro" id="IPR012328">
    <property type="entry name" value="Chalcone/stilbene_synt_C"/>
</dbReference>
<dbReference type="CDD" id="cd00831">
    <property type="entry name" value="CHS_like"/>
    <property type="match status" value="1"/>
</dbReference>
<evidence type="ECO:0000259" key="6">
    <source>
        <dbReference type="Pfam" id="PF02797"/>
    </source>
</evidence>
<dbReference type="InterPro" id="IPR016039">
    <property type="entry name" value="Thiolase-like"/>
</dbReference>
<accession>A0A2W0H605</accession>
<dbReference type="Pfam" id="PF00195">
    <property type="entry name" value="Chal_sti_synt_N"/>
    <property type="match status" value="1"/>
</dbReference>
<dbReference type="GO" id="GO:0016747">
    <property type="term" value="F:acyltransferase activity, transferring groups other than amino-acyl groups"/>
    <property type="evidence" value="ECO:0007669"/>
    <property type="project" value="InterPro"/>
</dbReference>
<dbReference type="Proteomes" id="UP000248066">
    <property type="component" value="Unassembled WGS sequence"/>
</dbReference>
<protein>
    <submittedName>
        <fullName evidence="7">Type III polyketide synthase</fullName>
    </submittedName>
</protein>
<dbReference type="PANTHER" id="PTHR11877:SF99">
    <property type="entry name" value="1,3,6,8-TETRAHYDROXYNAPHTHALENE SYNTHASE"/>
    <property type="match status" value="1"/>
</dbReference>
<name>A0A2W0H605_9BACI</name>
<dbReference type="EMBL" id="PDOF01000002">
    <property type="protein sequence ID" value="PYZ96547.1"/>
    <property type="molecule type" value="Genomic_DNA"/>
</dbReference>
<evidence type="ECO:0000256" key="3">
    <source>
        <dbReference type="ARBA" id="ARBA00023315"/>
    </source>
</evidence>
<dbReference type="OrthoDB" id="9786288at2"/>
<dbReference type="AlphaFoldDB" id="A0A2W0H605"/>
<evidence type="ECO:0000259" key="5">
    <source>
        <dbReference type="Pfam" id="PF00195"/>
    </source>
</evidence>
<dbReference type="Gene3D" id="3.40.47.10">
    <property type="match status" value="2"/>
</dbReference>
<keyword evidence="3" id="KW-0012">Acyltransferase</keyword>
<dbReference type="InterPro" id="IPR001099">
    <property type="entry name" value="Chalcone/stilbene_synt_N"/>
</dbReference>
<comment type="caution">
    <text evidence="7">The sequence shown here is derived from an EMBL/GenBank/DDBJ whole genome shotgun (WGS) entry which is preliminary data.</text>
</comment>
<feature type="domain" description="Chalcone/stilbene synthase C-terminal" evidence="6">
    <location>
        <begin position="226"/>
        <end position="359"/>
    </location>
</feature>